<dbReference type="OrthoDB" id="9774290at2"/>
<dbReference type="EMBL" id="RSEB01000002">
    <property type="protein sequence ID" value="RRS00375.1"/>
    <property type="molecule type" value="Genomic_DNA"/>
</dbReference>
<gene>
    <name evidence="5" type="ORF">EIW28_07325</name>
</gene>
<dbReference type="GO" id="GO:0008887">
    <property type="term" value="F:glycerate kinase activity"/>
    <property type="evidence" value="ECO:0007669"/>
    <property type="project" value="UniProtKB-UniRule"/>
</dbReference>
<dbReference type="NCBIfam" id="TIGR00045">
    <property type="entry name" value="glycerate kinase"/>
    <property type="match status" value="1"/>
</dbReference>
<evidence type="ECO:0000313" key="5">
    <source>
        <dbReference type="EMBL" id="RRS00375.1"/>
    </source>
</evidence>
<protein>
    <submittedName>
        <fullName evidence="5">Glycerate kinase</fullName>
    </submittedName>
</protein>
<accession>A0A426V0M7</accession>
<proteinExistence type="inferred from homology"/>
<keyword evidence="6" id="KW-1185">Reference proteome</keyword>
<dbReference type="AlphaFoldDB" id="A0A426V0M7"/>
<dbReference type="GO" id="GO:0031388">
    <property type="term" value="P:organic acid phosphorylation"/>
    <property type="evidence" value="ECO:0007669"/>
    <property type="project" value="UniProtKB-UniRule"/>
</dbReference>
<comment type="similarity">
    <text evidence="1 4">Belongs to the glycerate kinase type-1 family.</text>
</comment>
<dbReference type="InterPro" id="IPR036129">
    <property type="entry name" value="Glycerate_kinase_sf"/>
</dbReference>
<dbReference type="PIRSF" id="PIRSF006078">
    <property type="entry name" value="GlxK"/>
    <property type="match status" value="1"/>
</dbReference>
<dbReference type="SUPFAM" id="SSF110738">
    <property type="entry name" value="Glycerate kinase I"/>
    <property type="match status" value="1"/>
</dbReference>
<comment type="caution">
    <text evidence="5">The sequence shown here is derived from an EMBL/GenBank/DDBJ whole genome shotgun (WGS) entry which is preliminary data.</text>
</comment>
<dbReference type="Gene3D" id="3.40.50.10350">
    <property type="entry name" value="Glycerate kinase, domain 1"/>
    <property type="match status" value="1"/>
</dbReference>
<dbReference type="Pfam" id="PF02595">
    <property type="entry name" value="Gly_kinase"/>
    <property type="match status" value="1"/>
</dbReference>
<dbReference type="InterPro" id="IPR018193">
    <property type="entry name" value="Glyc_kinase_flavodox-like_fold"/>
</dbReference>
<dbReference type="Proteomes" id="UP000277256">
    <property type="component" value="Unassembled WGS sequence"/>
</dbReference>
<evidence type="ECO:0000313" key="6">
    <source>
        <dbReference type="Proteomes" id="UP000277256"/>
    </source>
</evidence>
<keyword evidence="3 4" id="KW-0418">Kinase</keyword>
<keyword evidence="2 4" id="KW-0808">Transferase</keyword>
<sequence length="403" mass="40993">MRTARRAVWDRARPAAVRQAVTPWSGAAGAIHYPQGVRILIAPDKFAGTMSAGEAADAVAAGWLAARPGDTAATLPLADGGPGFTEVLARAKPQAQLRTVDVYDPLGRPIKADYLLDGDTAYVESAAACGLHLLAPEERDPVRTTTYGVGLLIAHAIESGARRVVVGLGGSSTNDAGAGMLTALGCVFRDLAGEPVPYGGGGLTSVHTVEGQPRTRGVIFTAATDVDSPLLGPNGATAVFGPQKGADARTVENLERAVAHFARTLEDTLGLHGAAENPGAGAAGGMGFALFLLGGSRESGARLTCDAVGLDAQIAAADLVITGEGSFDSQSLRGKLAAEVARGAAAHGKPCLVLAGRSDVAAHPDLAGVYSVTELLGSAEEAMARPVEGLTALAERVAKEWQE</sequence>
<dbReference type="PANTHER" id="PTHR21599:SF0">
    <property type="entry name" value="GLYCERATE KINASE"/>
    <property type="match status" value="1"/>
</dbReference>
<evidence type="ECO:0000256" key="1">
    <source>
        <dbReference type="ARBA" id="ARBA00006284"/>
    </source>
</evidence>
<evidence type="ECO:0000256" key="4">
    <source>
        <dbReference type="PIRNR" id="PIRNR006078"/>
    </source>
</evidence>
<name>A0A426V0M7_9ACTN</name>
<dbReference type="InterPro" id="IPR004381">
    <property type="entry name" value="Glycerate_kinase"/>
</dbReference>
<reference evidence="5 6" key="1">
    <citation type="submission" date="2018-12" db="EMBL/GenBank/DDBJ databases">
        <title>Glycomyces sp. YIM 121974 draft genome.</title>
        <authorList>
            <person name="Li Q."/>
        </authorList>
    </citation>
    <scope>NUCLEOTIDE SEQUENCE [LARGE SCALE GENOMIC DNA]</scope>
    <source>
        <strain evidence="5 6">YIM 121974</strain>
    </source>
</reference>
<organism evidence="5 6">
    <name type="scientific">Glycomyces terrestris</name>
    <dbReference type="NCBI Taxonomy" id="2493553"/>
    <lineage>
        <taxon>Bacteria</taxon>
        <taxon>Bacillati</taxon>
        <taxon>Actinomycetota</taxon>
        <taxon>Actinomycetes</taxon>
        <taxon>Glycomycetales</taxon>
        <taxon>Glycomycetaceae</taxon>
        <taxon>Glycomyces</taxon>
    </lineage>
</organism>
<dbReference type="Gene3D" id="3.90.1510.10">
    <property type="entry name" value="Glycerate kinase, domain 2"/>
    <property type="match status" value="1"/>
</dbReference>
<dbReference type="PANTHER" id="PTHR21599">
    <property type="entry name" value="GLYCERATE KINASE"/>
    <property type="match status" value="1"/>
</dbReference>
<evidence type="ECO:0000256" key="2">
    <source>
        <dbReference type="ARBA" id="ARBA00022679"/>
    </source>
</evidence>
<evidence type="ECO:0000256" key="3">
    <source>
        <dbReference type="ARBA" id="ARBA00022777"/>
    </source>
</evidence>
<dbReference type="InterPro" id="IPR018197">
    <property type="entry name" value="Glycerate_kinase_RE-like"/>
</dbReference>